<comment type="caution">
    <text evidence="2">The sequence shown here is derived from an EMBL/GenBank/DDBJ whole genome shotgun (WGS) entry which is preliminary data.</text>
</comment>
<evidence type="ECO:0000313" key="2">
    <source>
        <dbReference type="EMBL" id="MFL0245588.1"/>
    </source>
</evidence>
<dbReference type="Proteomes" id="UP001623591">
    <property type="component" value="Unassembled WGS sequence"/>
</dbReference>
<name>A0ABW8T1D6_9CLOT</name>
<evidence type="ECO:0000313" key="3">
    <source>
        <dbReference type="Proteomes" id="UP001623591"/>
    </source>
</evidence>
<dbReference type="Gene3D" id="2.40.330.10">
    <property type="entry name" value="DNA-binding pseudobarrel domain"/>
    <property type="match status" value="1"/>
</dbReference>
<dbReference type="EMBL" id="JBJHZZ010000001">
    <property type="protein sequence ID" value="MFL0245588.1"/>
    <property type="molecule type" value="Genomic_DNA"/>
</dbReference>
<dbReference type="RefSeq" id="WP_406768045.1">
    <property type="nucleotide sequence ID" value="NZ_JBJHZZ010000001.1"/>
</dbReference>
<keyword evidence="3" id="KW-1185">Reference proteome</keyword>
<proteinExistence type="predicted"/>
<keyword evidence="2" id="KW-0378">Hydrolase</keyword>
<protein>
    <submittedName>
        <fullName evidence="2">HNH endonuclease</fullName>
    </submittedName>
</protein>
<dbReference type="InterPro" id="IPR015300">
    <property type="entry name" value="DNA-bd_pseudobarrel_sf"/>
</dbReference>
<dbReference type="Pfam" id="PF13391">
    <property type="entry name" value="HNH_2"/>
    <property type="match status" value="1"/>
</dbReference>
<sequence>MNVFIKRLNSHELGYRNGIPGGAGAFWLISKKCTNFLPSLSKSILNDHTLLEVQTPLNITASVRYEYHNSKFASNDPNETRDEYRLYMNQDINPNGNYFEPGDIVILKKEDTNSYNLHLFDRNNQYNSVLNKLITQYKSGNASAALVPITSLETLGITLDIHQINECNYISNQLAENHEVQQNISTLINDEDLDALFSEPIFDQTTSTTISVNRINRDSSFRKGVLKYYNNQCSITRLGLTYGNLSNIEAAHIIPKQSGGGDNISNGIALSRDLHWAFDAGFFTITQDYKILVHHKVSNTNDLWRSINGQTIFIPIDDRAKPNTDALKWHNENVYGAFINR</sequence>
<gene>
    <name evidence="2" type="ORF">ACJDUG_01180</name>
</gene>
<keyword evidence="2" id="KW-0255">Endonuclease</keyword>
<evidence type="ECO:0000259" key="1">
    <source>
        <dbReference type="Pfam" id="PF13391"/>
    </source>
</evidence>
<keyword evidence="2" id="KW-0540">Nuclease</keyword>
<dbReference type="InterPro" id="IPR003615">
    <property type="entry name" value="HNH_nuc"/>
</dbReference>
<reference evidence="2 3" key="1">
    <citation type="submission" date="2024-11" db="EMBL/GenBank/DDBJ databases">
        <authorList>
            <person name="Heng Y.C."/>
            <person name="Lim A.C.H."/>
            <person name="Lee J.K.Y."/>
            <person name="Kittelmann S."/>
        </authorList>
    </citation>
    <scope>NUCLEOTIDE SEQUENCE [LARGE SCALE GENOMIC DNA]</scope>
    <source>
        <strain evidence="2 3">WILCCON 0185</strain>
    </source>
</reference>
<accession>A0ABW8T1D6</accession>
<organism evidence="2 3">
    <name type="scientific">Candidatus Clostridium stratigraminis</name>
    <dbReference type="NCBI Taxonomy" id="3381661"/>
    <lineage>
        <taxon>Bacteria</taxon>
        <taxon>Bacillati</taxon>
        <taxon>Bacillota</taxon>
        <taxon>Clostridia</taxon>
        <taxon>Eubacteriales</taxon>
        <taxon>Clostridiaceae</taxon>
        <taxon>Clostridium</taxon>
    </lineage>
</organism>
<dbReference type="GO" id="GO:0004519">
    <property type="term" value="F:endonuclease activity"/>
    <property type="evidence" value="ECO:0007669"/>
    <property type="project" value="UniProtKB-KW"/>
</dbReference>
<feature type="domain" description="HNH nuclease" evidence="1">
    <location>
        <begin position="233"/>
        <end position="285"/>
    </location>
</feature>